<protein>
    <submittedName>
        <fullName evidence="4">DNA starvation/stationary phase protection protein</fullName>
    </submittedName>
</protein>
<dbReference type="EMBL" id="JBHTCE010000001">
    <property type="protein sequence ID" value="MFC7389364.1"/>
    <property type="molecule type" value="Genomic_DNA"/>
</dbReference>
<dbReference type="Pfam" id="PF00210">
    <property type="entry name" value="Ferritin"/>
    <property type="match status" value="1"/>
</dbReference>
<dbReference type="RefSeq" id="WP_214787254.1">
    <property type="nucleotide sequence ID" value="NZ_JANIEL010000014.1"/>
</dbReference>
<evidence type="ECO:0000313" key="4">
    <source>
        <dbReference type="EMBL" id="MFC7389364.1"/>
    </source>
</evidence>
<proteinExistence type="inferred from homology"/>
<dbReference type="InterPro" id="IPR012347">
    <property type="entry name" value="Ferritin-like"/>
</dbReference>
<dbReference type="PANTHER" id="PTHR42932">
    <property type="entry name" value="GENERAL STRESS PROTEIN 20U"/>
    <property type="match status" value="1"/>
</dbReference>
<dbReference type="Gene3D" id="1.20.1260.10">
    <property type="match status" value="1"/>
</dbReference>
<evidence type="ECO:0000256" key="1">
    <source>
        <dbReference type="ARBA" id="ARBA00009497"/>
    </source>
</evidence>
<feature type="domain" description="Ferritin/DPS" evidence="3">
    <location>
        <begin position="8"/>
        <end position="146"/>
    </location>
</feature>
<name>A0ABW2PJ14_9BACL</name>
<dbReference type="InterPro" id="IPR009078">
    <property type="entry name" value="Ferritin-like_SF"/>
</dbReference>
<dbReference type="PRINTS" id="PR01346">
    <property type="entry name" value="HELNAPAPROT"/>
</dbReference>
<dbReference type="InterPro" id="IPR002177">
    <property type="entry name" value="DPS_DNA-bd"/>
</dbReference>
<sequence length="150" mass="17596">MASQGALNTLNKEVANYGLLFVKLHNYHWYISGPHFFTYHEKLEELYNLVAELYDDVAERLLMNDGEPFATMKEYLEHSTLNEGDRHAETDQMIKDIINDFKQIRQEMQDAMENFEDGDEAIEDTFVSHIERLEKEIWMMSAALGKKTKL</sequence>
<dbReference type="Proteomes" id="UP001596439">
    <property type="component" value="Unassembled WGS sequence"/>
</dbReference>
<accession>A0ABW2PJ14</accession>
<comment type="similarity">
    <text evidence="1 2">Belongs to the Dps family.</text>
</comment>
<comment type="caution">
    <text evidence="4">The sequence shown here is derived from an EMBL/GenBank/DDBJ whole genome shotgun (WGS) entry which is preliminary data.</text>
</comment>
<organism evidence="4 5">
    <name type="scientific">Exiguobacterium aestuarii</name>
    <dbReference type="NCBI Taxonomy" id="273527"/>
    <lineage>
        <taxon>Bacteria</taxon>
        <taxon>Bacillati</taxon>
        <taxon>Bacillota</taxon>
        <taxon>Bacilli</taxon>
        <taxon>Bacillales</taxon>
        <taxon>Bacillales Family XII. Incertae Sedis</taxon>
        <taxon>Exiguobacterium</taxon>
    </lineage>
</organism>
<gene>
    <name evidence="4" type="ORF">ACFQO8_04350</name>
</gene>
<dbReference type="InterPro" id="IPR008331">
    <property type="entry name" value="Ferritin_DPS_dom"/>
</dbReference>
<dbReference type="PANTHER" id="PTHR42932:SF1">
    <property type="entry name" value="GENERAL STRESS PROTEIN 20U"/>
    <property type="match status" value="1"/>
</dbReference>
<keyword evidence="5" id="KW-1185">Reference proteome</keyword>
<dbReference type="CDD" id="cd01043">
    <property type="entry name" value="DPS"/>
    <property type="match status" value="1"/>
</dbReference>
<evidence type="ECO:0000256" key="2">
    <source>
        <dbReference type="RuleBase" id="RU003875"/>
    </source>
</evidence>
<evidence type="ECO:0000313" key="5">
    <source>
        <dbReference type="Proteomes" id="UP001596439"/>
    </source>
</evidence>
<evidence type="ECO:0000259" key="3">
    <source>
        <dbReference type="Pfam" id="PF00210"/>
    </source>
</evidence>
<reference evidence="5" key="1">
    <citation type="journal article" date="2019" name="Int. J. Syst. Evol. Microbiol.">
        <title>The Global Catalogue of Microorganisms (GCM) 10K type strain sequencing project: providing services to taxonomists for standard genome sequencing and annotation.</title>
        <authorList>
            <consortium name="The Broad Institute Genomics Platform"/>
            <consortium name="The Broad Institute Genome Sequencing Center for Infectious Disease"/>
            <person name="Wu L."/>
            <person name="Ma J."/>
        </authorList>
    </citation>
    <scope>NUCLEOTIDE SEQUENCE [LARGE SCALE GENOMIC DNA]</scope>
    <source>
        <strain evidence="5">CCUG 55590</strain>
    </source>
</reference>
<dbReference type="PIRSF" id="PIRSF005900">
    <property type="entry name" value="Dps"/>
    <property type="match status" value="1"/>
</dbReference>
<dbReference type="SUPFAM" id="SSF47240">
    <property type="entry name" value="Ferritin-like"/>
    <property type="match status" value="1"/>
</dbReference>